<comment type="function">
    <text evidence="1 15">Specifically methylates guanosine-37 in various tRNAs.</text>
</comment>
<evidence type="ECO:0000256" key="15">
    <source>
        <dbReference type="HAMAP-Rule" id="MF_00605"/>
    </source>
</evidence>
<dbReference type="InterPro" id="IPR000182">
    <property type="entry name" value="GNAT_dom"/>
</dbReference>
<evidence type="ECO:0000256" key="7">
    <source>
        <dbReference type="ARBA" id="ARBA00022490"/>
    </source>
</evidence>
<dbReference type="CDD" id="cd18080">
    <property type="entry name" value="TrmD-like"/>
    <property type="match status" value="1"/>
</dbReference>
<dbReference type="InterPro" id="IPR029026">
    <property type="entry name" value="tRNA_m1G_MTases_N"/>
</dbReference>
<evidence type="ECO:0000256" key="14">
    <source>
        <dbReference type="ARBA" id="ARBA00047783"/>
    </source>
</evidence>
<dbReference type="PANTHER" id="PTHR46417:SF1">
    <property type="entry name" value="TRNA (GUANINE-N(1)-)-METHYLTRANSFERASE"/>
    <property type="match status" value="1"/>
</dbReference>
<keyword evidence="9 15" id="KW-0808">Transferase</keyword>
<comment type="catalytic activity">
    <reaction evidence="14 15">
        <text>guanosine(37) in tRNA + S-adenosyl-L-methionine = N(1)-methylguanosine(37) in tRNA + S-adenosyl-L-homocysteine + H(+)</text>
        <dbReference type="Rhea" id="RHEA:36899"/>
        <dbReference type="Rhea" id="RHEA-COMP:10145"/>
        <dbReference type="Rhea" id="RHEA-COMP:10147"/>
        <dbReference type="ChEBI" id="CHEBI:15378"/>
        <dbReference type="ChEBI" id="CHEBI:57856"/>
        <dbReference type="ChEBI" id="CHEBI:59789"/>
        <dbReference type="ChEBI" id="CHEBI:73542"/>
        <dbReference type="ChEBI" id="CHEBI:74269"/>
        <dbReference type="EC" id="2.1.1.228"/>
    </reaction>
</comment>
<dbReference type="PANTHER" id="PTHR46417">
    <property type="entry name" value="TRNA (GUANINE-N(1)-)-METHYLTRANSFERASE"/>
    <property type="match status" value="1"/>
</dbReference>
<dbReference type="Pfam" id="PF13508">
    <property type="entry name" value="Acetyltransf_7"/>
    <property type="match status" value="1"/>
</dbReference>
<reference evidence="17 18" key="1">
    <citation type="submission" date="2016-10" db="EMBL/GenBank/DDBJ databases">
        <authorList>
            <person name="de Groot N.N."/>
        </authorList>
    </citation>
    <scope>NUCLEOTIDE SEQUENCE [LARGE SCALE GENOMIC DNA]</scope>
    <source>
        <strain evidence="17 18">DSM 21800</strain>
    </source>
</reference>
<comment type="subcellular location">
    <subcellularLocation>
        <location evidence="2 15">Cytoplasm</location>
    </subcellularLocation>
</comment>
<evidence type="ECO:0000256" key="6">
    <source>
        <dbReference type="ARBA" id="ARBA00014679"/>
    </source>
</evidence>
<evidence type="ECO:0000256" key="2">
    <source>
        <dbReference type="ARBA" id="ARBA00004496"/>
    </source>
</evidence>
<dbReference type="PROSITE" id="PS51186">
    <property type="entry name" value="GNAT"/>
    <property type="match status" value="1"/>
</dbReference>
<dbReference type="InterPro" id="IPR023148">
    <property type="entry name" value="tRNA_m1G_MeTrfase_C_sf"/>
</dbReference>
<keyword evidence="18" id="KW-1185">Reference proteome</keyword>
<dbReference type="GO" id="GO:0002939">
    <property type="term" value="P:tRNA N1-guanine methylation"/>
    <property type="evidence" value="ECO:0007669"/>
    <property type="project" value="TreeGrafter"/>
</dbReference>
<dbReference type="GO" id="GO:0052906">
    <property type="term" value="F:tRNA (guanine(37)-N1)-methyltransferase activity"/>
    <property type="evidence" value="ECO:0007669"/>
    <property type="project" value="UniProtKB-UniRule"/>
</dbReference>
<evidence type="ECO:0000256" key="8">
    <source>
        <dbReference type="ARBA" id="ARBA00022603"/>
    </source>
</evidence>
<comment type="similarity">
    <text evidence="3 15">Belongs to the RNA methyltransferase TrmD family.</text>
</comment>
<organism evidence="17 18">
    <name type="scientific">Microlunatus soli</name>
    <dbReference type="NCBI Taxonomy" id="630515"/>
    <lineage>
        <taxon>Bacteria</taxon>
        <taxon>Bacillati</taxon>
        <taxon>Actinomycetota</taxon>
        <taxon>Actinomycetes</taxon>
        <taxon>Propionibacteriales</taxon>
        <taxon>Propionibacteriaceae</taxon>
        <taxon>Microlunatus</taxon>
    </lineage>
</organism>
<dbReference type="Gene3D" id="3.40.1280.10">
    <property type="match status" value="1"/>
</dbReference>
<comment type="subunit">
    <text evidence="4 15">Homodimer.</text>
</comment>
<evidence type="ECO:0000256" key="4">
    <source>
        <dbReference type="ARBA" id="ARBA00011738"/>
    </source>
</evidence>
<evidence type="ECO:0000313" key="18">
    <source>
        <dbReference type="Proteomes" id="UP000199103"/>
    </source>
</evidence>
<evidence type="ECO:0000256" key="10">
    <source>
        <dbReference type="ARBA" id="ARBA00022691"/>
    </source>
</evidence>
<dbReference type="Gene3D" id="1.10.1270.20">
    <property type="entry name" value="tRNA(m1g37)methyltransferase, domain 2"/>
    <property type="match status" value="1"/>
</dbReference>
<evidence type="ECO:0000256" key="3">
    <source>
        <dbReference type="ARBA" id="ARBA00007630"/>
    </source>
</evidence>
<dbReference type="NCBIfam" id="TIGR00088">
    <property type="entry name" value="trmD"/>
    <property type="match status" value="1"/>
</dbReference>
<dbReference type="EMBL" id="LT629772">
    <property type="protein sequence ID" value="SDR98743.1"/>
    <property type="molecule type" value="Genomic_DNA"/>
</dbReference>
<dbReference type="NCBIfam" id="NF000648">
    <property type="entry name" value="PRK00026.1"/>
    <property type="match status" value="1"/>
</dbReference>
<evidence type="ECO:0000313" key="17">
    <source>
        <dbReference type="EMBL" id="SDR98743.1"/>
    </source>
</evidence>
<dbReference type="Gene3D" id="3.40.630.30">
    <property type="match status" value="1"/>
</dbReference>
<evidence type="ECO:0000259" key="16">
    <source>
        <dbReference type="PROSITE" id="PS51186"/>
    </source>
</evidence>
<evidence type="ECO:0000256" key="11">
    <source>
        <dbReference type="ARBA" id="ARBA00022694"/>
    </source>
</evidence>
<dbReference type="InterPro" id="IPR002649">
    <property type="entry name" value="tRNA_m1G_MeTrfase_TrmD"/>
</dbReference>
<dbReference type="SUPFAM" id="SSF55729">
    <property type="entry name" value="Acyl-CoA N-acyltransferases (Nat)"/>
    <property type="match status" value="1"/>
</dbReference>
<name>A0A1H1NIN2_9ACTN</name>
<dbReference type="STRING" id="630515.SAMN04489812_0527"/>
<keyword evidence="7 15" id="KW-0963">Cytoplasm</keyword>
<accession>A0A1H1NIN2</accession>
<proteinExistence type="inferred from homology"/>
<dbReference type="HAMAP" id="MF_00605">
    <property type="entry name" value="TrmD"/>
    <property type="match status" value="1"/>
</dbReference>
<feature type="domain" description="N-acetyltransferase" evidence="16">
    <location>
        <begin position="253"/>
        <end position="409"/>
    </location>
</feature>
<evidence type="ECO:0000256" key="1">
    <source>
        <dbReference type="ARBA" id="ARBA00002634"/>
    </source>
</evidence>
<evidence type="ECO:0000256" key="13">
    <source>
        <dbReference type="ARBA" id="ARBA00033392"/>
    </source>
</evidence>
<gene>
    <name evidence="15" type="primary">trmD</name>
    <name evidence="17" type="ORF">SAMN04489812_0527</name>
</gene>
<feature type="binding site" evidence="15">
    <location>
        <position position="122"/>
    </location>
    <ligand>
        <name>S-adenosyl-L-methionine</name>
        <dbReference type="ChEBI" id="CHEBI:59789"/>
    </ligand>
</feature>
<evidence type="ECO:0000256" key="5">
    <source>
        <dbReference type="ARBA" id="ARBA00012807"/>
    </source>
</evidence>
<keyword evidence="11 15" id="KW-0819">tRNA processing</keyword>
<keyword evidence="8 15" id="KW-0489">Methyltransferase</keyword>
<dbReference type="GO" id="GO:0016747">
    <property type="term" value="F:acyltransferase activity, transferring groups other than amino-acyl groups"/>
    <property type="evidence" value="ECO:0007669"/>
    <property type="project" value="InterPro"/>
</dbReference>
<dbReference type="AlphaFoldDB" id="A0A1H1NIN2"/>
<dbReference type="InterPro" id="IPR029028">
    <property type="entry name" value="Alpha/beta_knot_MTases"/>
</dbReference>
<dbReference type="EC" id="2.1.1.228" evidence="5 15"/>
<protein>
    <recommendedName>
        <fullName evidence="6 15">tRNA (guanine-N(1)-)-methyltransferase</fullName>
        <ecNumber evidence="5 15">2.1.1.228</ecNumber>
    </recommendedName>
    <alternativeName>
        <fullName evidence="12 15">M1G-methyltransferase</fullName>
    </alternativeName>
    <alternativeName>
        <fullName evidence="13 15">tRNA [GM37] methyltransferase</fullName>
    </alternativeName>
</protein>
<dbReference type="Proteomes" id="UP000199103">
    <property type="component" value="Chromosome I"/>
</dbReference>
<evidence type="ECO:0000256" key="12">
    <source>
        <dbReference type="ARBA" id="ARBA00029736"/>
    </source>
</evidence>
<dbReference type="RefSeq" id="WP_091519427.1">
    <property type="nucleotide sequence ID" value="NZ_LT629772.1"/>
</dbReference>
<dbReference type="SUPFAM" id="SSF75217">
    <property type="entry name" value="alpha/beta knot"/>
    <property type="match status" value="1"/>
</dbReference>
<feature type="binding site" evidence="15">
    <location>
        <begin position="146"/>
        <end position="151"/>
    </location>
    <ligand>
        <name>S-adenosyl-L-methionine</name>
        <dbReference type="ChEBI" id="CHEBI:59789"/>
    </ligand>
</feature>
<dbReference type="InterPro" id="IPR016009">
    <property type="entry name" value="tRNA_MeTrfase_TRMD/TRM10"/>
</dbReference>
<dbReference type="CDD" id="cd04301">
    <property type="entry name" value="NAT_SF"/>
    <property type="match status" value="1"/>
</dbReference>
<dbReference type="FunFam" id="3.40.1280.10:FF:000001">
    <property type="entry name" value="tRNA (guanine-N(1)-)-methyltransferase"/>
    <property type="match status" value="1"/>
</dbReference>
<evidence type="ECO:0000256" key="9">
    <source>
        <dbReference type="ARBA" id="ARBA00022679"/>
    </source>
</evidence>
<sequence>MKIDVVSIFPEYLQPLNLSLVGKAIENGIVDLGVHDLRQWTHDRHRTVDDTPYGGGAGMVMKPEPWGEALDDLAPVGADPDDSTAASGSRPRLLIMTPAGRPFTQRIADELADADHLIVACGRYEGIDARVAEDAATRMQVDEISIGDYVLNGGEAAALVIIEAVVRLLPGVIGNPESLAEESHAAGQDGLLEYPLYTKPQSWRGLDVPDILFSGHHAKIAGWRREQAEALTRRRRPDLLPEISDPPSGPGALHIERASAEDAGEIVTVQRAAFVSEALANKTLALPAFTQTVDEVRTSLADAVVLVARQGSSAVHRGRVIGSVLGRLTDDDAWYIGRLVVAPDRQGEGIGGRLLRAIEEAAPAECRTIRLVTGSEGPNSSFYSRHGYRVISHEPHDGSEIVNMEKALDSVGS</sequence>
<keyword evidence="10 15" id="KW-0949">S-adenosyl-L-methionine</keyword>
<dbReference type="GO" id="GO:0005829">
    <property type="term" value="C:cytosol"/>
    <property type="evidence" value="ECO:0007669"/>
    <property type="project" value="TreeGrafter"/>
</dbReference>
<dbReference type="OrthoDB" id="9807416at2"/>
<dbReference type="InterPro" id="IPR016181">
    <property type="entry name" value="Acyl_CoA_acyltransferase"/>
</dbReference>
<dbReference type="Pfam" id="PF01746">
    <property type="entry name" value="tRNA_m1G_MT"/>
    <property type="match status" value="1"/>
</dbReference>